<dbReference type="EMBL" id="VLTM01000022">
    <property type="protein sequence ID" value="KAA0163465.1"/>
    <property type="molecule type" value="Genomic_DNA"/>
</dbReference>
<organism evidence="2 5">
    <name type="scientific">Cafeteria roenbergensis</name>
    <name type="common">Marine flagellate</name>
    <dbReference type="NCBI Taxonomy" id="33653"/>
    <lineage>
        <taxon>Eukaryota</taxon>
        <taxon>Sar</taxon>
        <taxon>Stramenopiles</taxon>
        <taxon>Bigyra</taxon>
        <taxon>Opalozoa</taxon>
        <taxon>Bicosoecida</taxon>
        <taxon>Cafeteriaceae</taxon>
        <taxon>Cafeteria</taxon>
    </lineage>
</organism>
<evidence type="ECO:0000313" key="4">
    <source>
        <dbReference type="Proteomes" id="UP000324907"/>
    </source>
</evidence>
<dbReference type="AlphaFoldDB" id="A0A5A8DDQ6"/>
<dbReference type="Proteomes" id="UP000324907">
    <property type="component" value="Unassembled WGS sequence"/>
</dbReference>
<evidence type="ECO:0000313" key="5">
    <source>
        <dbReference type="Proteomes" id="UP000325113"/>
    </source>
</evidence>
<sequence>MALSLDEVSGLLSFGEGDEAERARKHGKTLAEIARQTTPESLPECDRVALLLHEGTFEQREAAQGLRPGGLASRAAAAAAAAARAAAAAAEGTLPATATPPSCVPSRA</sequence>
<name>A0A5A8DDQ6_CAFRO</name>
<comment type="caution">
    <text evidence="2">The sequence shown here is derived from an EMBL/GenBank/DDBJ whole genome shotgun (WGS) entry which is preliminary data.</text>
</comment>
<feature type="compositionally biased region" description="Low complexity" evidence="1">
    <location>
        <begin position="89"/>
        <end position="100"/>
    </location>
</feature>
<gene>
    <name evidence="3" type="ORF">FNF28_03326</name>
    <name evidence="2" type="ORF">FNF31_02859</name>
</gene>
<dbReference type="Proteomes" id="UP000325113">
    <property type="component" value="Unassembled WGS sequence"/>
</dbReference>
<protein>
    <submittedName>
        <fullName evidence="2">Uncharacterized protein</fullName>
    </submittedName>
</protein>
<accession>A0A5A8DDQ6</accession>
<reference evidence="4 5" key="1">
    <citation type="submission" date="2019-07" db="EMBL/GenBank/DDBJ databases">
        <title>Genomes of Cafeteria roenbergensis.</title>
        <authorList>
            <person name="Fischer M.G."/>
            <person name="Hackl T."/>
            <person name="Roman M."/>
        </authorList>
    </citation>
    <scope>NUCLEOTIDE SEQUENCE [LARGE SCALE GENOMIC DNA]</scope>
    <source>
        <strain evidence="2 5">Cflag</strain>
        <strain evidence="3 4">RCC970-E3</strain>
    </source>
</reference>
<evidence type="ECO:0000313" key="3">
    <source>
        <dbReference type="EMBL" id="KAA0165944.1"/>
    </source>
</evidence>
<feature type="region of interest" description="Disordered" evidence="1">
    <location>
        <begin position="89"/>
        <end position="108"/>
    </location>
</feature>
<evidence type="ECO:0000256" key="1">
    <source>
        <dbReference type="SAM" id="MobiDB-lite"/>
    </source>
</evidence>
<proteinExistence type="predicted"/>
<dbReference type="EMBL" id="VLTL01000043">
    <property type="protein sequence ID" value="KAA0165944.1"/>
    <property type="molecule type" value="Genomic_DNA"/>
</dbReference>
<evidence type="ECO:0000313" key="2">
    <source>
        <dbReference type="EMBL" id="KAA0163465.1"/>
    </source>
</evidence>